<comment type="caution">
    <text evidence="1">The sequence shown here is derived from an EMBL/GenBank/DDBJ whole genome shotgun (WGS) entry which is preliminary data.</text>
</comment>
<reference evidence="1 2" key="1">
    <citation type="journal article" date="2018" name="Sci. Rep.">
        <title>Genomic signatures of local adaptation to the degree of environmental predictability in rotifers.</title>
        <authorList>
            <person name="Franch-Gras L."/>
            <person name="Hahn C."/>
            <person name="Garcia-Roger E.M."/>
            <person name="Carmona M.J."/>
            <person name="Serra M."/>
            <person name="Gomez A."/>
        </authorList>
    </citation>
    <scope>NUCLEOTIDE SEQUENCE [LARGE SCALE GENOMIC DNA]</scope>
    <source>
        <strain evidence="1">HYR1</strain>
    </source>
</reference>
<dbReference type="Proteomes" id="UP000276133">
    <property type="component" value="Unassembled WGS sequence"/>
</dbReference>
<organism evidence="1 2">
    <name type="scientific">Brachionus plicatilis</name>
    <name type="common">Marine rotifer</name>
    <name type="synonym">Brachionus muelleri</name>
    <dbReference type="NCBI Taxonomy" id="10195"/>
    <lineage>
        <taxon>Eukaryota</taxon>
        <taxon>Metazoa</taxon>
        <taxon>Spiralia</taxon>
        <taxon>Gnathifera</taxon>
        <taxon>Rotifera</taxon>
        <taxon>Eurotatoria</taxon>
        <taxon>Monogononta</taxon>
        <taxon>Pseudotrocha</taxon>
        <taxon>Ploima</taxon>
        <taxon>Brachionidae</taxon>
        <taxon>Brachionus</taxon>
    </lineage>
</organism>
<sequence>MNCSEKFSIRQKAEQNSNRYIGHSNNTYNPCIVFDSETLGSDRNVYEWNEVGKKYKKIACYYTGKGFLLIKYPVKGAKANEPSPLDATAMPLAIPNFLSK</sequence>
<evidence type="ECO:0000313" key="1">
    <source>
        <dbReference type="EMBL" id="RNA30963.1"/>
    </source>
</evidence>
<protein>
    <submittedName>
        <fullName evidence="1">Uncharacterized protein</fullName>
    </submittedName>
</protein>
<keyword evidence="2" id="KW-1185">Reference proteome</keyword>
<name>A0A3M7S583_BRAPC</name>
<accession>A0A3M7S583</accession>
<gene>
    <name evidence="1" type="ORF">BpHYR1_007840</name>
</gene>
<evidence type="ECO:0000313" key="2">
    <source>
        <dbReference type="Proteomes" id="UP000276133"/>
    </source>
</evidence>
<proteinExistence type="predicted"/>
<dbReference type="AlphaFoldDB" id="A0A3M7S583"/>
<dbReference type="EMBL" id="REGN01002009">
    <property type="protein sequence ID" value="RNA30963.1"/>
    <property type="molecule type" value="Genomic_DNA"/>
</dbReference>